<comment type="caution">
    <text evidence="3">The sequence shown here is derived from an EMBL/GenBank/DDBJ whole genome shotgun (WGS) entry which is preliminary data.</text>
</comment>
<dbReference type="EMBL" id="BMIJ01000001">
    <property type="protein sequence ID" value="GGB83349.1"/>
    <property type="molecule type" value="Genomic_DNA"/>
</dbReference>
<keyword evidence="2" id="KW-0472">Membrane</keyword>
<dbReference type="PANTHER" id="PTHR35335:SF1">
    <property type="entry name" value="UPF0716 PROTEIN FXSA"/>
    <property type="match status" value="1"/>
</dbReference>
<organism evidence="3 4">
    <name type="scientific">Marinobacterium zhoushanense</name>
    <dbReference type="NCBI Taxonomy" id="1679163"/>
    <lineage>
        <taxon>Bacteria</taxon>
        <taxon>Pseudomonadati</taxon>
        <taxon>Pseudomonadota</taxon>
        <taxon>Gammaproteobacteria</taxon>
        <taxon>Oceanospirillales</taxon>
        <taxon>Oceanospirillaceae</taxon>
        <taxon>Marinobacterium</taxon>
    </lineage>
</organism>
<keyword evidence="4" id="KW-1185">Reference proteome</keyword>
<keyword evidence="2" id="KW-1133">Transmembrane helix</keyword>
<gene>
    <name evidence="3" type="primary">fsxA</name>
    <name evidence="3" type="ORF">GCM10011352_06490</name>
</gene>
<accession>A0ABQ1K437</accession>
<feature type="transmembrane region" description="Helical" evidence="2">
    <location>
        <begin position="26"/>
        <end position="46"/>
    </location>
</feature>
<dbReference type="Pfam" id="PF04186">
    <property type="entry name" value="FxsA"/>
    <property type="match status" value="1"/>
</dbReference>
<dbReference type="InterPro" id="IPR007313">
    <property type="entry name" value="FxsA"/>
</dbReference>
<proteinExistence type="predicted"/>
<protein>
    <submittedName>
        <fullName evidence="3">Membrane protein</fullName>
    </submittedName>
</protein>
<name>A0ABQ1K437_9GAMM</name>
<dbReference type="Proteomes" id="UP000629025">
    <property type="component" value="Unassembled WGS sequence"/>
</dbReference>
<keyword evidence="2" id="KW-0812">Transmembrane</keyword>
<evidence type="ECO:0000313" key="3">
    <source>
        <dbReference type="EMBL" id="GGB83349.1"/>
    </source>
</evidence>
<sequence>MRFLFLLFVILPIVEITLLLKVGQAIGAWYTVGLVLLSAFIGVNMLRHQGLATLSRAQQRMDRQELPGQEMVEGIVLAVGGALLVTPGFVTDVIGFSCLIPPLRQGFARLLMSRFTVIVASRTQSDMGEFHQRAPGEQRRHGRNGDVIEGEIVDRDEDKNDSADKG</sequence>
<evidence type="ECO:0000313" key="4">
    <source>
        <dbReference type="Proteomes" id="UP000629025"/>
    </source>
</evidence>
<feature type="region of interest" description="Disordered" evidence="1">
    <location>
        <begin position="128"/>
        <end position="166"/>
    </location>
</feature>
<evidence type="ECO:0000256" key="2">
    <source>
        <dbReference type="SAM" id="Phobius"/>
    </source>
</evidence>
<dbReference type="NCBIfam" id="NF008528">
    <property type="entry name" value="PRK11463.1-2"/>
    <property type="match status" value="1"/>
</dbReference>
<dbReference type="RefSeq" id="WP_188745649.1">
    <property type="nucleotide sequence ID" value="NZ_BMIJ01000001.1"/>
</dbReference>
<dbReference type="PANTHER" id="PTHR35335">
    <property type="entry name" value="UPF0716 PROTEIN FXSA"/>
    <property type="match status" value="1"/>
</dbReference>
<evidence type="ECO:0000256" key="1">
    <source>
        <dbReference type="SAM" id="MobiDB-lite"/>
    </source>
</evidence>
<reference evidence="4" key="1">
    <citation type="journal article" date="2019" name="Int. J. Syst. Evol. Microbiol.">
        <title>The Global Catalogue of Microorganisms (GCM) 10K type strain sequencing project: providing services to taxonomists for standard genome sequencing and annotation.</title>
        <authorList>
            <consortium name="The Broad Institute Genomics Platform"/>
            <consortium name="The Broad Institute Genome Sequencing Center for Infectious Disease"/>
            <person name="Wu L."/>
            <person name="Ma J."/>
        </authorList>
    </citation>
    <scope>NUCLEOTIDE SEQUENCE [LARGE SCALE GENOMIC DNA]</scope>
    <source>
        <strain evidence="4">CGMCC 1.15341</strain>
    </source>
</reference>